<keyword evidence="4 6" id="KW-1133">Transmembrane helix</keyword>
<evidence type="ECO:0000313" key="8">
    <source>
        <dbReference type="EMBL" id="PJB89158.1"/>
    </source>
</evidence>
<dbReference type="GO" id="GO:0016020">
    <property type="term" value="C:membrane"/>
    <property type="evidence" value="ECO:0007669"/>
    <property type="project" value="UniProtKB-SubCell"/>
</dbReference>
<dbReference type="PANTHER" id="PTHR30093:SF44">
    <property type="entry name" value="TYPE II SECRETION SYSTEM CORE PROTEIN G"/>
    <property type="match status" value="1"/>
</dbReference>
<protein>
    <recommendedName>
        <fullName evidence="7">Type II secretion system protein GspG C-terminal domain-containing protein</fullName>
    </recommendedName>
</protein>
<sequence>KNIIAFTLIEILVVTTIIGILTAAGATAYSMMGKTSRDARRKADLEQIRSALEMYRSNSTSSSYPTTAEGLAILSSGSPKYLETAITDPKSGNSYKYTSTSGSDYTLSTYLEIPGTVECDGATCDGGAKSCTYCLGPYGKK</sequence>
<dbReference type="Pfam" id="PF08334">
    <property type="entry name" value="T2SSG"/>
    <property type="match status" value="1"/>
</dbReference>
<dbReference type="InterPro" id="IPR000983">
    <property type="entry name" value="Bac_GSPG_pilin"/>
</dbReference>
<feature type="transmembrane region" description="Helical" evidence="6">
    <location>
        <begin position="6"/>
        <end position="32"/>
    </location>
</feature>
<dbReference type="Gene3D" id="3.30.700.10">
    <property type="entry name" value="Glycoprotein, Type 4 Pilin"/>
    <property type="match status" value="1"/>
</dbReference>
<evidence type="ECO:0000256" key="6">
    <source>
        <dbReference type="SAM" id="Phobius"/>
    </source>
</evidence>
<dbReference type="InterPro" id="IPR013545">
    <property type="entry name" value="T2SS_protein-GspG_C"/>
</dbReference>
<comment type="subcellular location">
    <subcellularLocation>
        <location evidence="1">Membrane</location>
        <topology evidence="1">Single-pass membrane protein</topology>
    </subcellularLocation>
</comment>
<dbReference type="GO" id="GO:0015628">
    <property type="term" value="P:protein secretion by the type II secretion system"/>
    <property type="evidence" value="ECO:0007669"/>
    <property type="project" value="InterPro"/>
</dbReference>
<evidence type="ECO:0000256" key="5">
    <source>
        <dbReference type="ARBA" id="ARBA00023136"/>
    </source>
</evidence>
<evidence type="ECO:0000256" key="3">
    <source>
        <dbReference type="ARBA" id="ARBA00022692"/>
    </source>
</evidence>
<keyword evidence="2" id="KW-0488">Methylation</keyword>
<feature type="non-terminal residue" evidence="8">
    <location>
        <position position="1"/>
    </location>
</feature>
<name>A0A2M8DDS2_9BACT</name>
<reference evidence="9" key="1">
    <citation type="submission" date="2017-09" db="EMBL/GenBank/DDBJ databases">
        <title>Depth-based differentiation of microbial function through sediment-hosted aquifers and enrichment of novel symbionts in the deep terrestrial subsurface.</title>
        <authorList>
            <person name="Probst A.J."/>
            <person name="Ladd B."/>
            <person name="Jarett J.K."/>
            <person name="Geller-Mcgrath D.E."/>
            <person name="Sieber C.M.K."/>
            <person name="Emerson J.B."/>
            <person name="Anantharaman K."/>
            <person name="Thomas B.C."/>
            <person name="Malmstrom R."/>
            <person name="Stieglmeier M."/>
            <person name="Klingl A."/>
            <person name="Woyke T."/>
            <person name="Ryan C.M."/>
            <person name="Banfield J.F."/>
        </authorList>
    </citation>
    <scope>NUCLEOTIDE SEQUENCE [LARGE SCALE GENOMIC DNA]</scope>
</reference>
<accession>A0A2M8DDS2</accession>
<evidence type="ECO:0000256" key="2">
    <source>
        <dbReference type="ARBA" id="ARBA00022481"/>
    </source>
</evidence>
<evidence type="ECO:0000313" key="9">
    <source>
        <dbReference type="Proteomes" id="UP000229706"/>
    </source>
</evidence>
<gene>
    <name evidence="8" type="ORF">CO083_01140</name>
</gene>
<dbReference type="InterPro" id="IPR012902">
    <property type="entry name" value="N_methyl_site"/>
</dbReference>
<dbReference type="PRINTS" id="PR00813">
    <property type="entry name" value="BCTERIALGSPG"/>
</dbReference>
<evidence type="ECO:0000259" key="7">
    <source>
        <dbReference type="Pfam" id="PF08334"/>
    </source>
</evidence>
<evidence type="ECO:0000256" key="1">
    <source>
        <dbReference type="ARBA" id="ARBA00004167"/>
    </source>
</evidence>
<evidence type="ECO:0000256" key="4">
    <source>
        <dbReference type="ARBA" id="ARBA00022989"/>
    </source>
</evidence>
<dbReference type="PANTHER" id="PTHR30093">
    <property type="entry name" value="GENERAL SECRETION PATHWAY PROTEIN G"/>
    <property type="match status" value="1"/>
</dbReference>
<dbReference type="Pfam" id="PF07963">
    <property type="entry name" value="N_methyl"/>
    <property type="match status" value="1"/>
</dbReference>
<organism evidence="8 9">
    <name type="scientific">Candidatus Roizmanbacteria bacterium CG_4_9_14_0_8_um_filter_34_12</name>
    <dbReference type="NCBI Taxonomy" id="1974840"/>
    <lineage>
        <taxon>Bacteria</taxon>
        <taxon>Candidatus Roizmaniibacteriota</taxon>
    </lineage>
</organism>
<dbReference type="AlphaFoldDB" id="A0A2M8DDS2"/>
<dbReference type="Proteomes" id="UP000229706">
    <property type="component" value="Unassembled WGS sequence"/>
</dbReference>
<keyword evidence="5 6" id="KW-0472">Membrane</keyword>
<feature type="domain" description="Type II secretion system protein GspG C-terminal" evidence="7">
    <location>
        <begin position="36"/>
        <end position="101"/>
    </location>
</feature>
<dbReference type="NCBIfam" id="TIGR02532">
    <property type="entry name" value="IV_pilin_GFxxxE"/>
    <property type="match status" value="1"/>
</dbReference>
<dbReference type="InterPro" id="IPR045584">
    <property type="entry name" value="Pilin-like"/>
</dbReference>
<dbReference type="SUPFAM" id="SSF54523">
    <property type="entry name" value="Pili subunits"/>
    <property type="match status" value="1"/>
</dbReference>
<dbReference type="GO" id="GO:0015627">
    <property type="term" value="C:type II protein secretion system complex"/>
    <property type="evidence" value="ECO:0007669"/>
    <property type="project" value="InterPro"/>
</dbReference>
<comment type="caution">
    <text evidence="8">The sequence shown here is derived from an EMBL/GenBank/DDBJ whole genome shotgun (WGS) entry which is preliminary data.</text>
</comment>
<proteinExistence type="predicted"/>
<keyword evidence="3 6" id="KW-0812">Transmembrane</keyword>
<dbReference type="EMBL" id="PFTH01000047">
    <property type="protein sequence ID" value="PJB89158.1"/>
    <property type="molecule type" value="Genomic_DNA"/>
</dbReference>